<dbReference type="InterPro" id="IPR043453">
    <property type="entry name" value="Slm1_PH"/>
</dbReference>
<dbReference type="AlphaFoldDB" id="A0A3N4L8A0"/>
<evidence type="ECO:0000313" key="5">
    <source>
        <dbReference type="Proteomes" id="UP000277580"/>
    </source>
</evidence>
<protein>
    <recommendedName>
        <fullName evidence="3">PH domain-containing protein</fullName>
    </recommendedName>
</protein>
<dbReference type="InterPro" id="IPR046868">
    <property type="entry name" value="BAR_4"/>
</dbReference>
<dbReference type="EMBL" id="ML119107">
    <property type="protein sequence ID" value="RPB16861.1"/>
    <property type="molecule type" value="Genomic_DNA"/>
</dbReference>
<keyword evidence="5" id="KW-1185">Reference proteome</keyword>
<organism evidence="4 5">
    <name type="scientific">Morchella conica CCBAS932</name>
    <dbReference type="NCBI Taxonomy" id="1392247"/>
    <lineage>
        <taxon>Eukaryota</taxon>
        <taxon>Fungi</taxon>
        <taxon>Dikarya</taxon>
        <taxon>Ascomycota</taxon>
        <taxon>Pezizomycotina</taxon>
        <taxon>Pezizomycetes</taxon>
        <taxon>Pezizales</taxon>
        <taxon>Morchellaceae</taxon>
        <taxon>Morchella</taxon>
    </lineage>
</organism>
<accession>A0A3N4L8A0</accession>
<feature type="region of interest" description="Disordered" evidence="2">
    <location>
        <begin position="447"/>
        <end position="490"/>
    </location>
</feature>
<feature type="compositionally biased region" description="Low complexity" evidence="2">
    <location>
        <begin position="476"/>
        <end position="487"/>
    </location>
</feature>
<dbReference type="SUPFAM" id="SSF103657">
    <property type="entry name" value="BAR/IMD domain-like"/>
    <property type="match status" value="1"/>
</dbReference>
<dbReference type="InterPro" id="IPR027267">
    <property type="entry name" value="AH/BAR_dom_sf"/>
</dbReference>
<dbReference type="InterPro" id="IPR046869">
    <property type="entry name" value="SLM1/RGC1-like_PH"/>
</dbReference>
<reference evidence="4 5" key="1">
    <citation type="journal article" date="2018" name="Nat. Ecol. Evol.">
        <title>Pezizomycetes genomes reveal the molecular basis of ectomycorrhizal truffle lifestyle.</title>
        <authorList>
            <person name="Murat C."/>
            <person name="Payen T."/>
            <person name="Noel B."/>
            <person name="Kuo A."/>
            <person name="Morin E."/>
            <person name="Chen J."/>
            <person name="Kohler A."/>
            <person name="Krizsan K."/>
            <person name="Balestrini R."/>
            <person name="Da Silva C."/>
            <person name="Montanini B."/>
            <person name="Hainaut M."/>
            <person name="Levati E."/>
            <person name="Barry K.W."/>
            <person name="Belfiori B."/>
            <person name="Cichocki N."/>
            <person name="Clum A."/>
            <person name="Dockter R.B."/>
            <person name="Fauchery L."/>
            <person name="Guy J."/>
            <person name="Iotti M."/>
            <person name="Le Tacon F."/>
            <person name="Lindquist E.A."/>
            <person name="Lipzen A."/>
            <person name="Malagnac F."/>
            <person name="Mello A."/>
            <person name="Molinier V."/>
            <person name="Miyauchi S."/>
            <person name="Poulain J."/>
            <person name="Riccioni C."/>
            <person name="Rubini A."/>
            <person name="Sitrit Y."/>
            <person name="Splivallo R."/>
            <person name="Traeger S."/>
            <person name="Wang M."/>
            <person name="Zifcakova L."/>
            <person name="Wipf D."/>
            <person name="Zambonelli A."/>
            <person name="Paolocci F."/>
            <person name="Nowrousian M."/>
            <person name="Ottonello S."/>
            <person name="Baldrian P."/>
            <person name="Spatafora J.W."/>
            <person name="Henrissat B."/>
            <person name="Nagy L.G."/>
            <person name="Aury J.M."/>
            <person name="Wincker P."/>
            <person name="Grigoriev I.V."/>
            <person name="Bonfante P."/>
            <person name="Martin F.M."/>
        </authorList>
    </citation>
    <scope>NUCLEOTIDE SEQUENCE [LARGE SCALE GENOMIC DNA]</scope>
    <source>
        <strain evidence="4 5">CCBAS932</strain>
    </source>
</reference>
<feature type="compositionally biased region" description="Basic and acidic residues" evidence="2">
    <location>
        <begin position="1"/>
        <end position="11"/>
    </location>
</feature>
<feature type="region of interest" description="Disordered" evidence="2">
    <location>
        <begin position="1"/>
        <end position="29"/>
    </location>
</feature>
<evidence type="ECO:0000256" key="2">
    <source>
        <dbReference type="SAM" id="MobiDB-lite"/>
    </source>
</evidence>
<dbReference type="PANTHER" id="PTHR31941">
    <property type="entry name" value="CYTOSKELETAL SIGNALING PROTEIN SLM1"/>
    <property type="match status" value="1"/>
</dbReference>
<feature type="domain" description="PH" evidence="3">
    <location>
        <begin position="334"/>
        <end position="442"/>
    </location>
</feature>
<keyword evidence="1" id="KW-0597">Phosphoprotein</keyword>
<dbReference type="Pfam" id="PF20399">
    <property type="entry name" value="PH_20"/>
    <property type="match status" value="1"/>
</dbReference>
<dbReference type="InParanoid" id="A0A3N4L8A0"/>
<dbReference type="Gene3D" id="2.30.29.30">
    <property type="entry name" value="Pleckstrin-homology domain (PH domain)/Phosphotyrosine-binding domain (PTB)"/>
    <property type="match status" value="1"/>
</dbReference>
<dbReference type="Proteomes" id="UP000277580">
    <property type="component" value="Unassembled WGS sequence"/>
</dbReference>
<evidence type="ECO:0000256" key="1">
    <source>
        <dbReference type="ARBA" id="ARBA00022553"/>
    </source>
</evidence>
<proteinExistence type="predicted"/>
<dbReference type="STRING" id="1392247.A0A3N4L8A0"/>
<evidence type="ECO:0000313" key="4">
    <source>
        <dbReference type="EMBL" id="RPB16861.1"/>
    </source>
</evidence>
<dbReference type="PANTHER" id="PTHR31941:SF1">
    <property type="entry name" value="CYTOSKELETAL SIGNALING PROTEIN SLM1"/>
    <property type="match status" value="1"/>
</dbReference>
<dbReference type="OrthoDB" id="2264563at2759"/>
<dbReference type="InterPro" id="IPR001849">
    <property type="entry name" value="PH_domain"/>
</dbReference>
<dbReference type="CDD" id="cd13311">
    <property type="entry name" value="PH_Slm1"/>
    <property type="match status" value="1"/>
</dbReference>
<dbReference type="Gene3D" id="1.20.1270.60">
    <property type="entry name" value="Arfaptin homology (AH) domain/BAR domain"/>
    <property type="match status" value="1"/>
</dbReference>
<name>A0A3N4L8A0_9PEZI</name>
<dbReference type="Pfam" id="PF20400">
    <property type="entry name" value="BAR_4"/>
    <property type="match status" value="1"/>
</dbReference>
<gene>
    <name evidence="4" type="ORF">P167DRAFT_516106</name>
</gene>
<sequence>MLGLGKKEKTPIAEPVAEQPPPRHDTIDSVASTNAVPTEKGDIGALFVERLQAWKHAVGYLEAYVESTEKVHKELAKEYEKVLKTVSEPLREGRHFDQEVGGVASFFENIRTNTQAISHSHTETEKALKLAVLPILEGLHREIKERAKVIRAAADKGLKAVSKARNHTQNHIELLGQHASSFDSVGSHAQPASGGMHIHIPGTHSHNSSGKPKPDSDPYVLKRGILYRLHKQVLEENANRQELLSIQNTMQQFESHILQTIQQAMAEFYKHVGNQADKQKALYGDIVGVAQKLPLDFEWNGFMKRESDVLIDPNVPSRSVDQIQYPNMDHKSTKALIEGPLQRKGKIMRSYSTGYYVVTPSKYLHEFKDNDNFSKEPEPETSLYLPDCTVGALSKEPNGKFIISGKEIGGALKGFTKHDFAFKATSHAEAAKWHEIISQCAGLTTNETPITSPASPTAVGATDEMTGMPPPTYSRTSSQETGTTKTTDLPVMTGAGVESGNGAGSAAADVPIAPVVAKS</sequence>
<dbReference type="InterPro" id="IPR011993">
    <property type="entry name" value="PH-like_dom_sf"/>
</dbReference>
<evidence type="ECO:0000259" key="3">
    <source>
        <dbReference type="PROSITE" id="PS50003"/>
    </source>
</evidence>
<dbReference type="SMART" id="SM00233">
    <property type="entry name" value="PH"/>
    <property type="match status" value="1"/>
</dbReference>
<dbReference type="PROSITE" id="PS50003">
    <property type="entry name" value="PH_DOMAIN"/>
    <property type="match status" value="1"/>
</dbReference>
<feature type="region of interest" description="Disordered" evidence="2">
    <location>
        <begin position="183"/>
        <end position="216"/>
    </location>
</feature>
<dbReference type="SUPFAM" id="SSF50729">
    <property type="entry name" value="PH domain-like"/>
    <property type="match status" value="1"/>
</dbReference>